<dbReference type="Pfam" id="PF08022">
    <property type="entry name" value="FAD_binding_8"/>
    <property type="match status" value="1"/>
</dbReference>
<evidence type="ECO:0000256" key="1">
    <source>
        <dbReference type="ARBA" id="ARBA00022448"/>
    </source>
</evidence>
<keyword evidence="2" id="KW-1133">Transmembrane helix</keyword>
<dbReference type="EMBL" id="JAVRRT010000033">
    <property type="protein sequence ID" value="KAK5162824.1"/>
    <property type="molecule type" value="Genomic_DNA"/>
</dbReference>
<dbReference type="InterPro" id="IPR013112">
    <property type="entry name" value="FAD-bd_8"/>
</dbReference>
<keyword evidence="5" id="KW-1185">Reference proteome</keyword>
<dbReference type="GO" id="GO:0015677">
    <property type="term" value="P:copper ion import"/>
    <property type="evidence" value="ECO:0007669"/>
    <property type="project" value="TreeGrafter"/>
</dbReference>
<reference evidence="4 5" key="1">
    <citation type="submission" date="2023-08" db="EMBL/GenBank/DDBJ databases">
        <title>Black Yeasts Isolated from many extreme environments.</title>
        <authorList>
            <person name="Coleine C."/>
            <person name="Stajich J.E."/>
            <person name="Selbmann L."/>
        </authorList>
    </citation>
    <scope>NUCLEOTIDE SEQUENCE [LARGE SCALE GENOMIC DNA]</scope>
    <source>
        <strain evidence="4 5">CCFEE 5935</strain>
    </source>
</reference>
<evidence type="ECO:0000256" key="2">
    <source>
        <dbReference type="SAM" id="Phobius"/>
    </source>
</evidence>
<accession>A0AAV9NV14</accession>
<dbReference type="GeneID" id="89932470"/>
<dbReference type="InterPro" id="IPR051410">
    <property type="entry name" value="Ferric/Cupric_Reductase"/>
</dbReference>
<name>A0AAV9NV14_9PEZI</name>
<protein>
    <recommendedName>
        <fullName evidence="3">FAD-binding 8 domain-containing protein</fullName>
    </recommendedName>
</protein>
<comment type="caution">
    <text evidence="4">The sequence shown here is derived from an EMBL/GenBank/DDBJ whole genome shotgun (WGS) entry which is preliminary data.</text>
</comment>
<evidence type="ECO:0000259" key="3">
    <source>
        <dbReference type="Pfam" id="PF08022"/>
    </source>
</evidence>
<dbReference type="PANTHER" id="PTHR32361">
    <property type="entry name" value="FERRIC/CUPRIC REDUCTASE TRANSMEMBRANE COMPONENT"/>
    <property type="match status" value="1"/>
</dbReference>
<dbReference type="GO" id="GO:0006879">
    <property type="term" value="P:intracellular iron ion homeostasis"/>
    <property type="evidence" value="ECO:0007669"/>
    <property type="project" value="TreeGrafter"/>
</dbReference>
<dbReference type="GO" id="GO:0000293">
    <property type="term" value="F:ferric-chelate reductase activity"/>
    <property type="evidence" value="ECO:0007669"/>
    <property type="project" value="TreeGrafter"/>
</dbReference>
<dbReference type="InterPro" id="IPR039261">
    <property type="entry name" value="FNR_nucleotide-bd"/>
</dbReference>
<dbReference type="Proteomes" id="UP001337655">
    <property type="component" value="Unassembled WGS sequence"/>
</dbReference>
<keyword evidence="1" id="KW-0813">Transport</keyword>
<dbReference type="CDD" id="cd06186">
    <property type="entry name" value="NOX_Duox_like_FAD_NADP"/>
    <property type="match status" value="1"/>
</dbReference>
<feature type="domain" description="FAD-binding 8" evidence="3">
    <location>
        <begin position="120"/>
        <end position="237"/>
    </location>
</feature>
<dbReference type="RefSeq" id="XP_064653452.1">
    <property type="nucleotide sequence ID" value="XM_064808362.1"/>
</dbReference>
<dbReference type="GO" id="GO:0005886">
    <property type="term" value="C:plasma membrane"/>
    <property type="evidence" value="ECO:0007669"/>
    <property type="project" value="TreeGrafter"/>
</dbReference>
<feature type="transmembrane region" description="Helical" evidence="2">
    <location>
        <begin position="77"/>
        <end position="94"/>
    </location>
</feature>
<dbReference type="PANTHER" id="PTHR32361:SF9">
    <property type="entry name" value="FERRIC REDUCTASE TRANSMEMBRANE COMPONENT 3-RELATED"/>
    <property type="match status" value="1"/>
</dbReference>
<keyword evidence="2" id="KW-0812">Transmembrane</keyword>
<organism evidence="4 5">
    <name type="scientific">Saxophila tyrrhenica</name>
    <dbReference type="NCBI Taxonomy" id="1690608"/>
    <lineage>
        <taxon>Eukaryota</taxon>
        <taxon>Fungi</taxon>
        <taxon>Dikarya</taxon>
        <taxon>Ascomycota</taxon>
        <taxon>Pezizomycotina</taxon>
        <taxon>Dothideomycetes</taxon>
        <taxon>Dothideomycetidae</taxon>
        <taxon>Mycosphaerellales</taxon>
        <taxon>Extremaceae</taxon>
        <taxon>Saxophila</taxon>
    </lineage>
</organism>
<dbReference type="AlphaFoldDB" id="A0AAV9NV14"/>
<evidence type="ECO:0000313" key="4">
    <source>
        <dbReference type="EMBL" id="KAK5162824.1"/>
    </source>
</evidence>
<feature type="transmembrane region" description="Helical" evidence="2">
    <location>
        <begin position="47"/>
        <end position="65"/>
    </location>
</feature>
<gene>
    <name evidence="4" type="ORF">LTR77_011150</name>
</gene>
<evidence type="ECO:0000313" key="5">
    <source>
        <dbReference type="Proteomes" id="UP001337655"/>
    </source>
</evidence>
<dbReference type="GO" id="GO:0006826">
    <property type="term" value="P:iron ion transport"/>
    <property type="evidence" value="ECO:0007669"/>
    <property type="project" value="TreeGrafter"/>
</dbReference>
<sequence>MSLVQGLLHGILHLLYERQGGTLELVMLSFLVGSSSVATVKHYLYETFIFAHRALAIALAITLWIHLSGRSTFERTLVLTAFITSLGANALHWLRQVWWNLRRRDLSMPRITSARYDANEDVVLDISLPKDRIVHPGQYVYLTLLDPRRLSLLQRHPFVIPWWDSRDDILTARSLSIFIHPQNGWTRSLSQQALSISIRSKEGETEEGGDRRPRALQDVAALTPSKPRIWLDGPFGKEYKLEGFDTIILFASGTGIFSLLPFIKVLTHQVMRPKLCLVWKTGQNYAFVNDCLQPILSEDLVSQESPTAMHMAWYLTPELYKNLEREKSPLAGGRRVKISMEVLEIDDHLPSRENEHHRNIGIFGKLQPFRESALLTGPSVWRPKVTA</sequence>
<keyword evidence="2" id="KW-0472">Membrane</keyword>
<proteinExistence type="predicted"/>
<dbReference type="Gene3D" id="3.40.50.80">
    <property type="entry name" value="Nucleotide-binding domain of ferredoxin-NADP reductase (FNR) module"/>
    <property type="match status" value="1"/>
</dbReference>